<dbReference type="InterPro" id="IPR016072">
    <property type="entry name" value="Skp1_comp_dimer"/>
</dbReference>
<comment type="pathway">
    <text evidence="1">Protein modification; protein ubiquitination.</text>
</comment>
<reference evidence="4 5" key="1">
    <citation type="journal article" date="2017" name="Genome Biol.">
        <title>New reference genome sequences of hot pepper reveal the massive evolution of plant disease-resistance genes by retroduplication.</title>
        <authorList>
            <person name="Kim S."/>
            <person name="Park J."/>
            <person name="Yeom S.I."/>
            <person name="Kim Y.M."/>
            <person name="Seo E."/>
            <person name="Kim K.T."/>
            <person name="Kim M.S."/>
            <person name="Lee J.M."/>
            <person name="Cheong K."/>
            <person name="Shin H.S."/>
            <person name="Kim S.B."/>
            <person name="Han K."/>
            <person name="Lee J."/>
            <person name="Park M."/>
            <person name="Lee H.A."/>
            <person name="Lee H.Y."/>
            <person name="Lee Y."/>
            <person name="Oh S."/>
            <person name="Lee J.H."/>
            <person name="Choi E."/>
            <person name="Choi E."/>
            <person name="Lee S.E."/>
            <person name="Jeon J."/>
            <person name="Kim H."/>
            <person name="Choi G."/>
            <person name="Song H."/>
            <person name="Lee J."/>
            <person name="Lee S.C."/>
            <person name="Kwon J.K."/>
            <person name="Lee H.Y."/>
            <person name="Koo N."/>
            <person name="Hong Y."/>
            <person name="Kim R.W."/>
            <person name="Kang W.H."/>
            <person name="Huh J.H."/>
            <person name="Kang B.C."/>
            <person name="Yang T.J."/>
            <person name="Lee Y.H."/>
            <person name="Bennetzen J.L."/>
            <person name="Choi D."/>
        </authorList>
    </citation>
    <scope>NUCLEOTIDE SEQUENCE [LARGE SCALE GENOMIC DNA]</scope>
    <source>
        <strain evidence="5">cv. PBC81</strain>
    </source>
</reference>
<evidence type="ECO:0000256" key="1">
    <source>
        <dbReference type="ARBA" id="ARBA00004906"/>
    </source>
</evidence>
<evidence type="ECO:0000256" key="2">
    <source>
        <dbReference type="SAM" id="MobiDB-lite"/>
    </source>
</evidence>
<dbReference type="EMBL" id="MLFT02000012">
    <property type="protein sequence ID" value="PHT31852.1"/>
    <property type="molecule type" value="Genomic_DNA"/>
</dbReference>
<protein>
    <recommendedName>
        <fullName evidence="3">SKP1 component dimerisation domain-containing protein</fullName>
    </recommendedName>
</protein>
<feature type="compositionally biased region" description="Basic residues" evidence="2">
    <location>
        <begin position="11"/>
        <end position="22"/>
    </location>
</feature>
<dbReference type="STRING" id="33114.A0A2G2VFU6"/>
<feature type="region of interest" description="Disordered" evidence="2">
    <location>
        <begin position="1"/>
        <end position="31"/>
    </location>
</feature>
<evidence type="ECO:0000259" key="3">
    <source>
        <dbReference type="Pfam" id="PF01466"/>
    </source>
</evidence>
<evidence type="ECO:0000313" key="4">
    <source>
        <dbReference type="EMBL" id="PHT31852.1"/>
    </source>
</evidence>
<feature type="domain" description="SKP1 component dimerisation" evidence="3">
    <location>
        <begin position="35"/>
        <end position="66"/>
    </location>
</feature>
<gene>
    <name evidence="4" type="ORF">CQW23_28189</name>
</gene>
<reference evidence="5" key="2">
    <citation type="journal article" date="2017" name="J. Anim. Genet.">
        <title>Multiple reference genome sequences of hot pepper reveal the massive evolution of plant disease resistance genes by retroduplication.</title>
        <authorList>
            <person name="Kim S."/>
            <person name="Park J."/>
            <person name="Yeom S.-I."/>
            <person name="Kim Y.-M."/>
            <person name="Seo E."/>
            <person name="Kim K.-T."/>
            <person name="Kim M.-S."/>
            <person name="Lee J.M."/>
            <person name="Cheong K."/>
            <person name="Shin H.-S."/>
            <person name="Kim S.-B."/>
            <person name="Han K."/>
            <person name="Lee J."/>
            <person name="Park M."/>
            <person name="Lee H.-A."/>
            <person name="Lee H.-Y."/>
            <person name="Lee Y."/>
            <person name="Oh S."/>
            <person name="Lee J.H."/>
            <person name="Choi E."/>
            <person name="Choi E."/>
            <person name="Lee S.E."/>
            <person name="Jeon J."/>
            <person name="Kim H."/>
            <person name="Choi G."/>
            <person name="Song H."/>
            <person name="Lee J."/>
            <person name="Lee S.-C."/>
            <person name="Kwon J.-K."/>
            <person name="Lee H.-Y."/>
            <person name="Koo N."/>
            <person name="Hong Y."/>
            <person name="Kim R.W."/>
            <person name="Kang W.-H."/>
            <person name="Huh J.H."/>
            <person name="Kang B.-C."/>
            <person name="Yang T.-J."/>
            <person name="Lee Y.-H."/>
            <person name="Bennetzen J.L."/>
            <person name="Choi D."/>
        </authorList>
    </citation>
    <scope>NUCLEOTIDE SEQUENCE [LARGE SCALE GENOMIC DNA]</scope>
    <source>
        <strain evidence="5">cv. PBC81</strain>
    </source>
</reference>
<dbReference type="GO" id="GO:0006511">
    <property type="term" value="P:ubiquitin-dependent protein catabolic process"/>
    <property type="evidence" value="ECO:0007669"/>
    <property type="project" value="InterPro"/>
</dbReference>
<proteinExistence type="predicted"/>
<evidence type="ECO:0000313" key="5">
    <source>
        <dbReference type="Proteomes" id="UP000224567"/>
    </source>
</evidence>
<accession>A0A2G2VFU6</accession>
<dbReference type="Gene3D" id="3.30.710.10">
    <property type="entry name" value="Potassium Channel Kv1.1, Chain A"/>
    <property type="match status" value="1"/>
</dbReference>
<dbReference type="InterPro" id="IPR036296">
    <property type="entry name" value="SKP1-like_dim_sf"/>
</dbReference>
<dbReference type="AlphaFoldDB" id="A0A2G2VFU6"/>
<dbReference type="SUPFAM" id="SSF81382">
    <property type="entry name" value="Skp1 dimerisation domain-like"/>
    <property type="match status" value="1"/>
</dbReference>
<dbReference type="Proteomes" id="UP000224567">
    <property type="component" value="Unassembled WGS sequence"/>
</dbReference>
<comment type="caution">
    <text evidence="4">The sequence shown here is derived from an EMBL/GenBank/DDBJ whole genome shotgun (WGS) entry which is preliminary data.</text>
</comment>
<keyword evidence="5" id="KW-1185">Reference proteome</keyword>
<dbReference type="Pfam" id="PF01466">
    <property type="entry name" value="Skp1"/>
    <property type="match status" value="1"/>
</dbReference>
<dbReference type="OrthoDB" id="1305819at2759"/>
<name>A0A2G2VFU6_CAPBA</name>
<dbReference type="InterPro" id="IPR011333">
    <property type="entry name" value="SKP1/BTB/POZ_sf"/>
</dbReference>
<organism evidence="4 5">
    <name type="scientific">Capsicum baccatum</name>
    <name type="common">Peruvian pepper</name>
    <dbReference type="NCBI Taxonomy" id="33114"/>
    <lineage>
        <taxon>Eukaryota</taxon>
        <taxon>Viridiplantae</taxon>
        <taxon>Streptophyta</taxon>
        <taxon>Embryophyta</taxon>
        <taxon>Tracheophyta</taxon>
        <taxon>Spermatophyta</taxon>
        <taxon>Magnoliopsida</taxon>
        <taxon>eudicotyledons</taxon>
        <taxon>Gunneridae</taxon>
        <taxon>Pentapetalae</taxon>
        <taxon>asterids</taxon>
        <taxon>lamiids</taxon>
        <taxon>Solanales</taxon>
        <taxon>Solanaceae</taxon>
        <taxon>Solanoideae</taxon>
        <taxon>Capsiceae</taxon>
        <taxon>Capsicum</taxon>
    </lineage>
</organism>
<sequence length="329" mass="36631">MKKLKEAASSRLKKSSSKAASKKKFDDSGRPRLPKIVADMIKGKTSEEIHKSFNIKNVFTPEEEEEWDLKCPEARHCQRANRVDYDFAARLEHLLLFACSHDGFAFFHYRNQVIHHSIAKTATEYDEHGDEEYFKRDDVDASSPSTEELVQAFSIDCYPVRMQCNGAADLTDPKVINRIKMELFGATTITTKIILEGGLVVVDGLSGDGAAGGGSGSAVGANDAPIIVFKASHYEYDHTGYTDFASPSECSACKCQDCRAKHDVAINDTNALIASVKKFTSKRDLIPSKRILFPSALLEIRVERRRRVISRILSSIQKVKLQLSVCVLH</sequence>